<dbReference type="UniPathway" id="UPA00051">
    <property type="reaction ID" value="UER00462"/>
</dbReference>
<dbReference type="EMBL" id="AZDG01000027">
    <property type="protein sequence ID" value="KRK63632.1"/>
    <property type="molecule type" value="Genomic_DNA"/>
</dbReference>
<dbReference type="InterPro" id="IPR001048">
    <property type="entry name" value="Asp/Glu/Uridylate_kinase"/>
</dbReference>
<sequence>MKVVKFGGSSLANGEQFDKVINIVTSDDDRKVIVTSAPGKRFDGDIKVTDLLIKYANLVLENKDYQDVYNKIVDRYQEISNYYKLSSDTIDKIKAKLTDLATSNYKDDEHLMAAFKAHGEFLNAITLADVLNSKGIKAKFLDPKEIGFLVGGEPNNADVLPETYANLAKIKFDDSKIVFPGFFGYSKDGDIFTFSRGGSDITGAILSRGFNADLYENFTDVDAIYVANNHIVKNPEAIKKMSYREMRELSYAGFSVFQDEAIIPAVEGQVPVNVKNTNDPQKPGTLIVPSQFLFNPANPITGIASSDRFSALYIHRYLLNKEVGFTLKLLQIFYKYGISYEHMPSGIDDLTVIFDKSKLDSETIKNLCNDVKKALNPDYIEWIDDYAIIMVVGEGLAHTVDTVSKIIDSLTEKNIAIDMINQGASRISIMIGTQVKDAKDAVRDIYDTFFN</sequence>
<feature type="binding site" evidence="10">
    <location>
        <begin position="219"/>
        <end position="220"/>
    </location>
    <ligand>
        <name>ATP</name>
        <dbReference type="ChEBI" id="CHEBI:30616"/>
    </ligand>
</feature>
<keyword evidence="16" id="KW-1185">Reference proteome</keyword>
<evidence type="ECO:0000256" key="3">
    <source>
        <dbReference type="ARBA" id="ARBA00010122"/>
    </source>
</evidence>
<evidence type="ECO:0000256" key="9">
    <source>
        <dbReference type="ARBA" id="ARBA00047872"/>
    </source>
</evidence>
<evidence type="ECO:0000313" key="16">
    <source>
        <dbReference type="Proteomes" id="UP000050929"/>
    </source>
</evidence>
<dbReference type="CDD" id="cd04916">
    <property type="entry name" value="ACT_AKiii-YclM-BS_2"/>
    <property type="match status" value="1"/>
</dbReference>
<dbReference type="PROSITE" id="PS00324">
    <property type="entry name" value="ASPARTOKINASE"/>
    <property type="match status" value="1"/>
</dbReference>
<dbReference type="Pfam" id="PF22468">
    <property type="entry name" value="ACT_9"/>
    <property type="match status" value="1"/>
</dbReference>
<dbReference type="Gene3D" id="3.30.2130.10">
    <property type="entry name" value="VC0802-like"/>
    <property type="match status" value="1"/>
</dbReference>
<keyword evidence="5 10" id="KW-0547">Nucleotide-binding</keyword>
<keyword evidence="8" id="KW-0220">Diaminopimelate biosynthesis</keyword>
<dbReference type="CDD" id="cd04911">
    <property type="entry name" value="ACT_AKiii-YclM-BS_1"/>
    <property type="match status" value="1"/>
</dbReference>
<dbReference type="InterPro" id="IPR045865">
    <property type="entry name" value="ACT-like_dom_sf"/>
</dbReference>
<dbReference type="AlphaFoldDB" id="A0A0R1IWM2"/>
<dbReference type="GO" id="GO:0004072">
    <property type="term" value="F:aspartate kinase activity"/>
    <property type="evidence" value="ECO:0007669"/>
    <property type="project" value="UniProtKB-EC"/>
</dbReference>
<feature type="domain" description="Aspartate/glutamate/uridylate kinase" evidence="13">
    <location>
        <begin position="2"/>
        <end position="276"/>
    </location>
</feature>
<dbReference type="GO" id="GO:0005524">
    <property type="term" value="F:ATP binding"/>
    <property type="evidence" value="ECO:0007669"/>
    <property type="project" value="UniProtKB-KW"/>
</dbReference>
<keyword evidence="7 10" id="KW-0067">ATP-binding</keyword>
<evidence type="ECO:0000256" key="10">
    <source>
        <dbReference type="PIRSR" id="PIRSR000726-1"/>
    </source>
</evidence>
<evidence type="ECO:0000259" key="14">
    <source>
        <dbReference type="Pfam" id="PF22468"/>
    </source>
</evidence>
<dbReference type="GO" id="GO:0009088">
    <property type="term" value="P:threonine biosynthetic process"/>
    <property type="evidence" value="ECO:0007669"/>
    <property type="project" value="UniProtKB-UniPathway"/>
</dbReference>
<evidence type="ECO:0000259" key="13">
    <source>
        <dbReference type="Pfam" id="PF00696"/>
    </source>
</evidence>
<evidence type="ECO:0000256" key="2">
    <source>
        <dbReference type="ARBA" id="ARBA00004766"/>
    </source>
</evidence>
<dbReference type="PANTHER" id="PTHR21499:SF67">
    <property type="entry name" value="ASPARTOKINASE 3"/>
    <property type="match status" value="1"/>
</dbReference>
<accession>A0A0R1IWM2</accession>
<dbReference type="Pfam" id="PF00696">
    <property type="entry name" value="AA_kinase"/>
    <property type="match status" value="1"/>
</dbReference>
<dbReference type="NCBIfam" id="NF006540">
    <property type="entry name" value="PRK09034.1"/>
    <property type="match status" value="1"/>
</dbReference>
<comment type="catalytic activity">
    <reaction evidence="9 11">
        <text>L-aspartate + ATP = 4-phospho-L-aspartate + ADP</text>
        <dbReference type="Rhea" id="RHEA:23776"/>
        <dbReference type="ChEBI" id="CHEBI:29991"/>
        <dbReference type="ChEBI" id="CHEBI:30616"/>
        <dbReference type="ChEBI" id="CHEBI:57535"/>
        <dbReference type="ChEBI" id="CHEBI:456216"/>
        <dbReference type="EC" id="2.7.2.4"/>
    </reaction>
</comment>
<evidence type="ECO:0000256" key="1">
    <source>
        <dbReference type="ARBA" id="ARBA00003121"/>
    </source>
</evidence>
<keyword evidence="4 11" id="KW-0808">Transferase</keyword>
<name>A0A0R1IWM2_9LACO</name>
<comment type="pathway">
    <text evidence="12">Amino-acid biosynthesis; L-threonine biosynthesis; L-threonine from L-aspartate: step 1/5.</text>
</comment>
<dbReference type="InterPro" id="IPR018042">
    <property type="entry name" value="Aspartate_kinase_CS"/>
</dbReference>
<comment type="pathway">
    <text evidence="12">Amino-acid biosynthesis; L-methionine biosynthesis via de novo pathway; L-homoserine from L-aspartate: step 1/3.</text>
</comment>
<dbReference type="InterPro" id="IPR036393">
    <property type="entry name" value="AceGlu_kinase-like_sf"/>
</dbReference>
<evidence type="ECO:0000256" key="5">
    <source>
        <dbReference type="ARBA" id="ARBA00022741"/>
    </source>
</evidence>
<organism evidence="15 16">
    <name type="scientific">Companilactobacillus tucceti DSM 20183</name>
    <dbReference type="NCBI Taxonomy" id="1423811"/>
    <lineage>
        <taxon>Bacteria</taxon>
        <taxon>Bacillati</taxon>
        <taxon>Bacillota</taxon>
        <taxon>Bacilli</taxon>
        <taxon>Lactobacillales</taxon>
        <taxon>Lactobacillaceae</taxon>
        <taxon>Companilactobacillus</taxon>
    </lineage>
</organism>
<feature type="binding site" evidence="10">
    <location>
        <position position="225"/>
    </location>
    <ligand>
        <name>ATP</name>
        <dbReference type="ChEBI" id="CHEBI:30616"/>
    </ligand>
</feature>
<dbReference type="UniPathway" id="UPA00034">
    <property type="reaction ID" value="UER00015"/>
</dbReference>
<dbReference type="RefSeq" id="WP_057767323.1">
    <property type="nucleotide sequence ID" value="NZ_AZDG01000027.1"/>
</dbReference>
<dbReference type="InterPro" id="IPR035804">
    <property type="entry name" value="AKIII_YclM_N"/>
</dbReference>
<comment type="pathway">
    <text evidence="2 12">Amino-acid biosynthesis; L-lysine biosynthesis via DAP pathway; (S)-tetrahydrodipicolinate from L-aspartate: step 1/4.</text>
</comment>
<evidence type="ECO:0000256" key="4">
    <source>
        <dbReference type="ARBA" id="ARBA00022679"/>
    </source>
</evidence>
<feature type="binding site" evidence="10">
    <location>
        <position position="49"/>
    </location>
    <ligand>
        <name>substrate</name>
    </ligand>
</feature>
<evidence type="ECO:0000256" key="12">
    <source>
        <dbReference type="RuleBase" id="RU004249"/>
    </source>
</evidence>
<dbReference type="SUPFAM" id="SSF55021">
    <property type="entry name" value="ACT-like"/>
    <property type="match status" value="2"/>
</dbReference>
<dbReference type="SUPFAM" id="SSF53633">
    <property type="entry name" value="Carbamate kinase-like"/>
    <property type="match status" value="1"/>
</dbReference>
<dbReference type="STRING" id="1423811.FC72_GL001285"/>
<feature type="domain" description="Aspartokinase ACT" evidence="14">
    <location>
        <begin position="389"/>
        <end position="449"/>
    </location>
</feature>
<dbReference type="GO" id="GO:0005829">
    <property type="term" value="C:cytosol"/>
    <property type="evidence" value="ECO:0007669"/>
    <property type="project" value="TreeGrafter"/>
</dbReference>
<dbReference type="GO" id="GO:0019877">
    <property type="term" value="P:diaminopimelate biosynthetic process"/>
    <property type="evidence" value="ECO:0007669"/>
    <property type="project" value="UniProtKB-KW"/>
</dbReference>
<dbReference type="InterPro" id="IPR005260">
    <property type="entry name" value="Asp_kin_monofn"/>
</dbReference>
<dbReference type="PIRSF" id="PIRSF000726">
    <property type="entry name" value="Asp_kin"/>
    <property type="match status" value="1"/>
</dbReference>
<dbReference type="PANTHER" id="PTHR21499">
    <property type="entry name" value="ASPARTATE KINASE"/>
    <property type="match status" value="1"/>
</dbReference>
<evidence type="ECO:0000256" key="6">
    <source>
        <dbReference type="ARBA" id="ARBA00022777"/>
    </source>
</evidence>
<comment type="function">
    <text evidence="1">Catalyzes the phosphorylation of the beta-carboxyl group of aspartic acid with ATP to yield 4-phospho-L-aspartate, which is involved in the branched biosynthetic pathway leading to the biosynthesis of amino acids threonine, isoleucine and methionine.</text>
</comment>
<dbReference type="Gene3D" id="3.40.1160.10">
    <property type="entry name" value="Acetylglutamate kinase-like"/>
    <property type="match status" value="1"/>
</dbReference>
<keyword evidence="6 11" id="KW-0418">Kinase</keyword>
<dbReference type="FunFam" id="3.40.1160.10:FF:000027">
    <property type="entry name" value="Aspartokinase"/>
    <property type="match status" value="1"/>
</dbReference>
<gene>
    <name evidence="15" type="ORF">FC72_GL001285</name>
</gene>
<dbReference type="EC" id="2.7.2.4" evidence="11"/>
<comment type="similarity">
    <text evidence="3 11">Belongs to the aspartokinase family.</text>
</comment>
<dbReference type="InterPro" id="IPR054352">
    <property type="entry name" value="ACT_Aspartokinase"/>
</dbReference>
<dbReference type="Proteomes" id="UP000050929">
    <property type="component" value="Unassembled WGS sequence"/>
</dbReference>
<protein>
    <recommendedName>
        <fullName evidence="11">Aspartokinase</fullName>
        <ecNumber evidence="11">2.7.2.4</ecNumber>
    </recommendedName>
</protein>
<feature type="binding site" evidence="10">
    <location>
        <position position="120"/>
    </location>
    <ligand>
        <name>substrate</name>
    </ligand>
</feature>
<dbReference type="UniPathway" id="UPA00050">
    <property type="reaction ID" value="UER00461"/>
</dbReference>
<dbReference type="NCBIfam" id="TIGR00657">
    <property type="entry name" value="asp_kinases"/>
    <property type="match status" value="1"/>
</dbReference>
<dbReference type="CDD" id="cd04245">
    <property type="entry name" value="AAK_AKiii-YclM-BS"/>
    <property type="match status" value="1"/>
</dbReference>
<evidence type="ECO:0000256" key="7">
    <source>
        <dbReference type="ARBA" id="ARBA00022840"/>
    </source>
</evidence>
<evidence type="ECO:0000256" key="8">
    <source>
        <dbReference type="ARBA" id="ARBA00022915"/>
    </source>
</evidence>
<dbReference type="InterPro" id="IPR042199">
    <property type="entry name" value="AsparK_Bifunc_asparK/hSer_DH"/>
</dbReference>
<evidence type="ECO:0000313" key="15">
    <source>
        <dbReference type="EMBL" id="KRK63632.1"/>
    </source>
</evidence>
<dbReference type="GO" id="GO:0009089">
    <property type="term" value="P:lysine biosynthetic process via diaminopimelate"/>
    <property type="evidence" value="ECO:0007669"/>
    <property type="project" value="UniProtKB-UniPathway"/>
</dbReference>
<feature type="binding site" evidence="10">
    <location>
        <begin position="5"/>
        <end position="8"/>
    </location>
    <ligand>
        <name>ATP</name>
        <dbReference type="ChEBI" id="CHEBI:30616"/>
    </ligand>
</feature>
<reference evidence="15 16" key="1">
    <citation type="journal article" date="2015" name="Genome Announc.">
        <title>Expanding the biotechnology potential of lactobacilli through comparative genomics of 213 strains and associated genera.</title>
        <authorList>
            <person name="Sun Z."/>
            <person name="Harris H.M."/>
            <person name="McCann A."/>
            <person name="Guo C."/>
            <person name="Argimon S."/>
            <person name="Zhang W."/>
            <person name="Yang X."/>
            <person name="Jeffery I.B."/>
            <person name="Cooney J.C."/>
            <person name="Kagawa T.F."/>
            <person name="Liu W."/>
            <person name="Song Y."/>
            <person name="Salvetti E."/>
            <person name="Wrobel A."/>
            <person name="Rasinkangas P."/>
            <person name="Parkhill J."/>
            <person name="Rea M.C."/>
            <person name="O'Sullivan O."/>
            <person name="Ritari J."/>
            <person name="Douillard F.P."/>
            <person name="Paul Ross R."/>
            <person name="Yang R."/>
            <person name="Briner A.E."/>
            <person name="Felis G.E."/>
            <person name="de Vos W.M."/>
            <person name="Barrangou R."/>
            <person name="Klaenhammer T.R."/>
            <person name="Caufield P.W."/>
            <person name="Cui Y."/>
            <person name="Zhang H."/>
            <person name="O'Toole P.W."/>
        </authorList>
    </citation>
    <scope>NUCLEOTIDE SEQUENCE [LARGE SCALE GENOMIC DNA]</scope>
    <source>
        <strain evidence="15 16">DSM 20183</strain>
    </source>
</reference>
<dbReference type="PATRIC" id="fig|1423811.3.peg.1309"/>
<comment type="caution">
    <text evidence="15">The sequence shown here is derived from an EMBL/GenBank/DDBJ whole genome shotgun (WGS) entry which is preliminary data.</text>
</comment>
<evidence type="ECO:0000256" key="11">
    <source>
        <dbReference type="RuleBase" id="RU003448"/>
    </source>
</evidence>
<keyword evidence="12" id="KW-0028">Amino-acid biosynthesis</keyword>
<dbReference type="OrthoDB" id="9799110at2"/>
<dbReference type="Gene3D" id="1.20.120.1320">
    <property type="entry name" value="Aspartokinase, catalytic domain"/>
    <property type="match status" value="1"/>
</dbReference>
<proteinExistence type="inferred from homology"/>
<dbReference type="InterPro" id="IPR001341">
    <property type="entry name" value="Asp_kinase"/>
</dbReference>
<dbReference type="GO" id="GO:0009090">
    <property type="term" value="P:homoserine biosynthetic process"/>
    <property type="evidence" value="ECO:0007669"/>
    <property type="project" value="TreeGrafter"/>
</dbReference>